<gene>
    <name evidence="2" type="ORF">BaRGS_00015484</name>
</gene>
<evidence type="ECO:0000313" key="3">
    <source>
        <dbReference type="Proteomes" id="UP001519460"/>
    </source>
</evidence>
<dbReference type="AlphaFoldDB" id="A0ABD0L1E6"/>
<keyword evidence="3" id="KW-1185">Reference proteome</keyword>
<accession>A0ABD0L1E6</accession>
<evidence type="ECO:0000313" key="2">
    <source>
        <dbReference type="EMBL" id="KAK7493358.1"/>
    </source>
</evidence>
<evidence type="ECO:0000256" key="1">
    <source>
        <dbReference type="SAM" id="MobiDB-lite"/>
    </source>
</evidence>
<name>A0ABD0L1E6_9CAEN</name>
<dbReference type="EMBL" id="JACVVK020000094">
    <property type="protein sequence ID" value="KAK7493358.1"/>
    <property type="molecule type" value="Genomic_DNA"/>
</dbReference>
<proteinExistence type="predicted"/>
<dbReference type="Proteomes" id="UP001519460">
    <property type="component" value="Unassembled WGS sequence"/>
</dbReference>
<feature type="compositionally biased region" description="Pro residues" evidence="1">
    <location>
        <begin position="46"/>
        <end position="55"/>
    </location>
</feature>
<protein>
    <submittedName>
        <fullName evidence="2">Uncharacterized protein</fullName>
    </submittedName>
</protein>
<organism evidence="2 3">
    <name type="scientific">Batillaria attramentaria</name>
    <dbReference type="NCBI Taxonomy" id="370345"/>
    <lineage>
        <taxon>Eukaryota</taxon>
        <taxon>Metazoa</taxon>
        <taxon>Spiralia</taxon>
        <taxon>Lophotrochozoa</taxon>
        <taxon>Mollusca</taxon>
        <taxon>Gastropoda</taxon>
        <taxon>Caenogastropoda</taxon>
        <taxon>Sorbeoconcha</taxon>
        <taxon>Cerithioidea</taxon>
        <taxon>Batillariidae</taxon>
        <taxon>Batillaria</taxon>
    </lineage>
</organism>
<reference evidence="2 3" key="1">
    <citation type="journal article" date="2023" name="Sci. Data">
        <title>Genome assembly of the Korean intertidal mud-creeper Batillaria attramentaria.</title>
        <authorList>
            <person name="Patra A.K."/>
            <person name="Ho P.T."/>
            <person name="Jun S."/>
            <person name="Lee S.J."/>
            <person name="Kim Y."/>
            <person name="Won Y.J."/>
        </authorList>
    </citation>
    <scope>NUCLEOTIDE SEQUENCE [LARGE SCALE GENOMIC DNA]</scope>
    <source>
        <strain evidence="2">Wonlab-2016</strain>
    </source>
</reference>
<sequence length="169" mass="18380">MVSWVKCCGERNGRMGGWCCKRHFAGNRGGSTPYVLTPCPISLSPPPQLPRPHPLPSLTIHPTSSPSPPPPTKHTHIRKSLGPASSCLPVAKKTLTSRGKGKRSCAHACCARLLPLQRRYPTGPSHNPTENAAINVIRVEERTYGFFCCLHCHDMLKCVDGLVICSAVH</sequence>
<comment type="caution">
    <text evidence="2">The sequence shown here is derived from an EMBL/GenBank/DDBJ whole genome shotgun (WGS) entry which is preliminary data.</text>
</comment>
<feature type="region of interest" description="Disordered" evidence="1">
    <location>
        <begin position="46"/>
        <end position="80"/>
    </location>
</feature>